<dbReference type="AlphaFoldDB" id="A0A2P2R2R8"/>
<reference evidence="1" key="1">
    <citation type="submission" date="2018-02" db="EMBL/GenBank/DDBJ databases">
        <title>Rhizophora mucronata_Transcriptome.</title>
        <authorList>
            <person name="Meera S.P."/>
            <person name="Sreeshan A."/>
            <person name="Augustine A."/>
        </authorList>
    </citation>
    <scope>NUCLEOTIDE SEQUENCE</scope>
    <source>
        <tissue evidence="1">Leaf</tissue>
    </source>
</reference>
<protein>
    <submittedName>
        <fullName evidence="1">Uncharacterized protein</fullName>
    </submittedName>
</protein>
<proteinExistence type="predicted"/>
<accession>A0A2P2R2R8</accession>
<dbReference type="EMBL" id="GGEC01093082">
    <property type="protein sequence ID" value="MBX73566.1"/>
    <property type="molecule type" value="Transcribed_RNA"/>
</dbReference>
<name>A0A2P2R2R8_RHIMU</name>
<sequence>MLLYYRLNFRYLENSSH</sequence>
<evidence type="ECO:0000313" key="1">
    <source>
        <dbReference type="EMBL" id="MBX73566.1"/>
    </source>
</evidence>
<organism evidence="1">
    <name type="scientific">Rhizophora mucronata</name>
    <name type="common">Asiatic mangrove</name>
    <dbReference type="NCBI Taxonomy" id="61149"/>
    <lineage>
        <taxon>Eukaryota</taxon>
        <taxon>Viridiplantae</taxon>
        <taxon>Streptophyta</taxon>
        <taxon>Embryophyta</taxon>
        <taxon>Tracheophyta</taxon>
        <taxon>Spermatophyta</taxon>
        <taxon>Magnoliopsida</taxon>
        <taxon>eudicotyledons</taxon>
        <taxon>Gunneridae</taxon>
        <taxon>Pentapetalae</taxon>
        <taxon>rosids</taxon>
        <taxon>fabids</taxon>
        <taxon>Malpighiales</taxon>
        <taxon>Rhizophoraceae</taxon>
        <taxon>Rhizophora</taxon>
    </lineage>
</organism>